<evidence type="ECO:0000313" key="2">
    <source>
        <dbReference type="Proteomes" id="UP000010931"/>
    </source>
</evidence>
<proteinExistence type="predicted"/>
<reference evidence="1 2" key="1">
    <citation type="journal article" date="2011" name="Plasmid">
        <title>Streptomyces turgidiscabies Car8 contains a modular pathogenicity island that shares virulence genes with other actinobacterial plant pathogens.</title>
        <authorList>
            <person name="Huguet-Tapia J.C."/>
            <person name="Badger J.H."/>
            <person name="Loria R."/>
            <person name="Pettis G.S."/>
        </authorList>
    </citation>
    <scope>NUCLEOTIDE SEQUENCE [LARGE SCALE GENOMIC DNA]</scope>
    <source>
        <strain evidence="1 2">Car8</strain>
    </source>
</reference>
<sequence>MHFLTDRLPVVAEAGNPSEPNLDYDLPFIPIGMWTEAVAPADSGTLLPGGQ</sequence>
<organism evidence="1 2">
    <name type="scientific">Streptomyces turgidiscabies (strain Car8)</name>
    <dbReference type="NCBI Taxonomy" id="698760"/>
    <lineage>
        <taxon>Bacteria</taxon>
        <taxon>Bacillati</taxon>
        <taxon>Actinomycetota</taxon>
        <taxon>Actinomycetes</taxon>
        <taxon>Kitasatosporales</taxon>
        <taxon>Streptomycetaceae</taxon>
        <taxon>Streptomyces</taxon>
    </lineage>
</organism>
<accession>L7F7U2</accession>
<dbReference type="PATRIC" id="fig|698760.3.peg.4070"/>
<gene>
    <name evidence="1" type="ORF">STRTUCAR8_08774</name>
</gene>
<dbReference type="Proteomes" id="UP000010931">
    <property type="component" value="Unassembled WGS sequence"/>
</dbReference>
<protein>
    <submittedName>
        <fullName evidence="1">Uncharacterized protein</fullName>
    </submittedName>
</protein>
<comment type="caution">
    <text evidence="1">The sequence shown here is derived from an EMBL/GenBank/DDBJ whole genome shotgun (WGS) entry which is preliminary data.</text>
</comment>
<keyword evidence="2" id="KW-1185">Reference proteome</keyword>
<dbReference type="AlphaFoldDB" id="L7F7U2"/>
<dbReference type="EMBL" id="AEJB01000303">
    <property type="protein sequence ID" value="ELP67189.1"/>
    <property type="molecule type" value="Genomic_DNA"/>
</dbReference>
<evidence type="ECO:0000313" key="1">
    <source>
        <dbReference type="EMBL" id="ELP67189.1"/>
    </source>
</evidence>
<name>L7F7U2_STRT8</name>
<dbReference type="STRING" id="85558.T45_04744"/>